<protein>
    <submittedName>
        <fullName evidence="2">Uncharacterized protein</fullName>
    </submittedName>
</protein>
<evidence type="ECO:0000313" key="2">
    <source>
        <dbReference type="EMBL" id="CAE6226556.1"/>
    </source>
</evidence>
<feature type="compositionally biased region" description="Polar residues" evidence="1">
    <location>
        <begin position="1"/>
        <end position="18"/>
    </location>
</feature>
<organism evidence="2 3">
    <name type="scientific">Arabidopsis arenosa</name>
    <name type="common">Sand rock-cress</name>
    <name type="synonym">Cardaminopsis arenosa</name>
    <dbReference type="NCBI Taxonomy" id="38785"/>
    <lineage>
        <taxon>Eukaryota</taxon>
        <taxon>Viridiplantae</taxon>
        <taxon>Streptophyta</taxon>
        <taxon>Embryophyta</taxon>
        <taxon>Tracheophyta</taxon>
        <taxon>Spermatophyta</taxon>
        <taxon>Magnoliopsida</taxon>
        <taxon>eudicotyledons</taxon>
        <taxon>Gunneridae</taxon>
        <taxon>Pentapetalae</taxon>
        <taxon>rosids</taxon>
        <taxon>malvids</taxon>
        <taxon>Brassicales</taxon>
        <taxon>Brassicaceae</taxon>
        <taxon>Camelineae</taxon>
        <taxon>Arabidopsis</taxon>
    </lineage>
</organism>
<dbReference type="InterPro" id="IPR004252">
    <property type="entry name" value="Probable_transposase_24"/>
</dbReference>
<sequence>MMDQNLLGSSSQQMSDSPTDAGEPSRVPETPTNGQGSTDPAELGITKAVKKIVESDFKEVAPNWSTLSSDTKLRWFKAFAQKYNWRYEITTLVQHEFETLCASRLLGYVHEWKKAWKQDKGKPQWMLNSVWIGLIAFWENEKSIKRSKTNSKNKKSDRGGLGIAKHTCGSMPYVRRREEMRDKVTGELPDMVTFMEATHKRKSDGVFVCKKAELIAKKCRNMEHQILSQRDNDDGDTLDTNHLTQEEIDAIYQGEVQVKKGKKFGYGSIPVADPSVDASPNYEEMYLETQEKLQKSDQVIEGMLLKFKDVDFWITMMQNKFPNEVPPSMITTMNTNGGL</sequence>
<dbReference type="EMBL" id="LR999458">
    <property type="protein sequence ID" value="CAE6226556.1"/>
    <property type="molecule type" value="Genomic_DNA"/>
</dbReference>
<dbReference type="AlphaFoldDB" id="A0A8S2B2V9"/>
<feature type="region of interest" description="Disordered" evidence="1">
    <location>
        <begin position="1"/>
        <end position="43"/>
    </location>
</feature>
<accession>A0A8S2B2V9</accession>
<evidence type="ECO:0000256" key="1">
    <source>
        <dbReference type="SAM" id="MobiDB-lite"/>
    </source>
</evidence>
<keyword evidence="3" id="KW-1185">Reference proteome</keyword>
<name>A0A8S2B2V9_ARAAE</name>
<proteinExistence type="predicted"/>
<dbReference type="Proteomes" id="UP000682877">
    <property type="component" value="Chromosome 8"/>
</dbReference>
<reference evidence="2" key="1">
    <citation type="submission" date="2021-01" db="EMBL/GenBank/DDBJ databases">
        <authorList>
            <person name="Bezrukov I."/>
        </authorList>
    </citation>
    <scope>NUCLEOTIDE SEQUENCE</scope>
</reference>
<gene>
    <name evidence="2" type="ORF">AARE701A_LOCUS20845</name>
</gene>
<dbReference type="Pfam" id="PF03004">
    <property type="entry name" value="Transposase_24"/>
    <property type="match status" value="1"/>
</dbReference>
<evidence type="ECO:0000313" key="3">
    <source>
        <dbReference type="Proteomes" id="UP000682877"/>
    </source>
</evidence>